<protein>
    <recommendedName>
        <fullName evidence="1">PucR-like N-terminal domain-containing protein</fullName>
    </recommendedName>
</protein>
<organism evidence="2 3">
    <name type="scientific">Streptomyces varsoviensis</name>
    <dbReference type="NCBI Taxonomy" id="67373"/>
    <lineage>
        <taxon>Bacteria</taxon>
        <taxon>Bacillati</taxon>
        <taxon>Actinomycetota</taxon>
        <taxon>Actinomycetes</taxon>
        <taxon>Kitasatosporales</taxon>
        <taxon>Streptomycetaceae</taxon>
        <taxon>Streptomyces</taxon>
    </lineage>
</organism>
<feature type="non-terminal residue" evidence="2">
    <location>
        <position position="132"/>
    </location>
</feature>
<dbReference type="Proteomes" id="UP000037020">
    <property type="component" value="Unassembled WGS sequence"/>
</dbReference>
<dbReference type="InterPro" id="IPR058663">
    <property type="entry name" value="PucR-like_N"/>
</dbReference>
<sequence>MTVAAPRSAWQDVPRAQVRRFSALALAEVPELADDILRQIRREFPQLTLVPDESGEPMALVGIRHAIEQFVRQLTTGPDRPPAHPPVFQEFGRGQMAHGRSLDSLQAIYRLGVKLAWRRLAEIGGQAGIPAP</sequence>
<dbReference type="EMBL" id="LGUT01003417">
    <property type="protein sequence ID" value="KOG85449.1"/>
    <property type="molecule type" value="Genomic_DNA"/>
</dbReference>
<reference evidence="2 3" key="1">
    <citation type="submission" date="2015-07" db="EMBL/GenBank/DDBJ databases">
        <authorList>
            <person name="Ju K.-S."/>
            <person name="Doroghazi J.R."/>
            <person name="Metcalf W.W."/>
        </authorList>
    </citation>
    <scope>NUCLEOTIDE SEQUENCE [LARGE SCALE GENOMIC DNA]</scope>
    <source>
        <strain evidence="2 3">NRRL B-3589</strain>
    </source>
</reference>
<accession>A0ABR5IWC9</accession>
<proteinExistence type="predicted"/>
<evidence type="ECO:0000313" key="3">
    <source>
        <dbReference type="Proteomes" id="UP000037020"/>
    </source>
</evidence>
<name>A0ABR5IWC9_9ACTN</name>
<dbReference type="Pfam" id="PF25906">
    <property type="entry name" value="PucR-like_N"/>
    <property type="match status" value="1"/>
</dbReference>
<evidence type="ECO:0000259" key="1">
    <source>
        <dbReference type="Pfam" id="PF25906"/>
    </source>
</evidence>
<feature type="domain" description="PucR-like N-terminal" evidence="1">
    <location>
        <begin position="27"/>
        <end position="131"/>
    </location>
</feature>
<gene>
    <name evidence="2" type="ORF">ADK38_36605</name>
</gene>
<comment type="caution">
    <text evidence="2">The sequence shown here is derived from an EMBL/GenBank/DDBJ whole genome shotgun (WGS) entry which is preliminary data.</text>
</comment>
<evidence type="ECO:0000313" key="2">
    <source>
        <dbReference type="EMBL" id="KOG85449.1"/>
    </source>
</evidence>
<keyword evidence="3" id="KW-1185">Reference proteome</keyword>